<comment type="similarity">
    <text evidence="1">Belongs to the PrpD family.</text>
</comment>
<evidence type="ECO:0000259" key="3">
    <source>
        <dbReference type="Pfam" id="PF19305"/>
    </source>
</evidence>
<dbReference type="AlphaFoldDB" id="A0A495V817"/>
<dbReference type="InterPro" id="IPR042188">
    <property type="entry name" value="MmgE/PrpD_sf_2"/>
</dbReference>
<dbReference type="GO" id="GO:0016829">
    <property type="term" value="F:lyase activity"/>
    <property type="evidence" value="ECO:0007669"/>
    <property type="project" value="InterPro"/>
</dbReference>
<evidence type="ECO:0000259" key="2">
    <source>
        <dbReference type="Pfam" id="PF03972"/>
    </source>
</evidence>
<organism evidence="4 5">
    <name type="scientific">Thiocapsa rosea</name>
    <dbReference type="NCBI Taxonomy" id="69360"/>
    <lineage>
        <taxon>Bacteria</taxon>
        <taxon>Pseudomonadati</taxon>
        <taxon>Pseudomonadota</taxon>
        <taxon>Gammaproteobacteria</taxon>
        <taxon>Chromatiales</taxon>
        <taxon>Chromatiaceae</taxon>
        <taxon>Thiocapsa</taxon>
    </lineage>
</organism>
<reference evidence="4 5" key="1">
    <citation type="submission" date="2018-10" db="EMBL/GenBank/DDBJ databases">
        <title>Genomic Encyclopedia of Archaeal and Bacterial Type Strains, Phase II (KMG-II): from individual species to whole genera.</title>
        <authorList>
            <person name="Goeker M."/>
        </authorList>
    </citation>
    <scope>NUCLEOTIDE SEQUENCE [LARGE SCALE GENOMIC DNA]</scope>
    <source>
        <strain evidence="4 5">DSM 235</strain>
    </source>
</reference>
<evidence type="ECO:0000256" key="1">
    <source>
        <dbReference type="ARBA" id="ARBA00006174"/>
    </source>
</evidence>
<dbReference type="InterPro" id="IPR045336">
    <property type="entry name" value="MmgE_PrpD_N"/>
</dbReference>
<feature type="domain" description="MmgE/PrpD C-terminal" evidence="3">
    <location>
        <begin position="281"/>
        <end position="450"/>
    </location>
</feature>
<dbReference type="Proteomes" id="UP000274556">
    <property type="component" value="Unassembled WGS sequence"/>
</dbReference>
<dbReference type="PANTHER" id="PTHR16943">
    <property type="entry name" value="2-METHYLCITRATE DEHYDRATASE-RELATED"/>
    <property type="match status" value="1"/>
</dbReference>
<dbReference type="OrthoDB" id="9797528at2"/>
<protein>
    <submittedName>
        <fullName evidence="4">2-methylcitrate dehydratase PrpD</fullName>
    </submittedName>
</protein>
<evidence type="ECO:0000313" key="5">
    <source>
        <dbReference type="Proteomes" id="UP000274556"/>
    </source>
</evidence>
<dbReference type="Pfam" id="PF03972">
    <property type="entry name" value="MmgE_PrpD_N"/>
    <property type="match status" value="1"/>
</dbReference>
<dbReference type="InterPro" id="IPR045337">
    <property type="entry name" value="MmgE_PrpD_C"/>
</dbReference>
<dbReference type="RefSeq" id="WP_120797801.1">
    <property type="nucleotide sequence ID" value="NZ_RBXL01000001.1"/>
</dbReference>
<dbReference type="SUPFAM" id="SSF103378">
    <property type="entry name" value="2-methylcitrate dehydratase PrpD"/>
    <property type="match status" value="1"/>
</dbReference>
<evidence type="ECO:0000313" key="4">
    <source>
        <dbReference type="EMBL" id="RKT45552.1"/>
    </source>
</evidence>
<dbReference type="InterPro" id="IPR036148">
    <property type="entry name" value="MmgE/PrpD_sf"/>
</dbReference>
<feature type="domain" description="MmgE/PrpD N-terminal" evidence="2">
    <location>
        <begin position="36"/>
        <end position="261"/>
    </location>
</feature>
<dbReference type="InterPro" id="IPR005656">
    <property type="entry name" value="MmgE_PrpD"/>
</dbReference>
<accession>A0A495V817</accession>
<gene>
    <name evidence="4" type="ORF">BDD21_3016</name>
</gene>
<proteinExistence type="inferred from homology"/>
<sequence length="465" mass="49884">MPAEAYRSACDPMTDNLTQQFVARLQVLADGRLAGAEIQQAKRCLLDYIGAALAGAAIIRPQAEKLLAHGYETKGGSTVIGFGARAGLETATLVNGLSSHVAEMDDGVRFGMIHPGSPIFSCLLPAAERYSVQASDLIKGIVIGYDAALRLASAIQPSHYQRGYHPTATCGTIGAAMGLGAMLGFDPQEMGSTFAAACVSASGSLKVVDDGSELKPYNAGRAAVVGLLSAQMARAGFGAPPDALSGEAGFLAMMCDGYDVERLIEPSSAGFWIHQVYVKPYAACRHAHPSIEACLRLRERIDLNTDQISGIRVTTYKGLVGRHDHRTFTNVASARMSIPYGVAVALVYGRAGIGEFTDETISNPTVRALALKVEVVSDDAFTAWVPEKRAARVEITLKDGTVYEDLVEYPKGEPENPMTDRELEDKFFALSEYGGHGPESSRMIVETVWNLPDNLEQFFSQLRHC</sequence>
<dbReference type="Gene3D" id="3.30.1330.120">
    <property type="entry name" value="2-methylcitrate dehydratase PrpD"/>
    <property type="match status" value="1"/>
</dbReference>
<name>A0A495V817_9GAMM</name>
<keyword evidence="5" id="KW-1185">Reference proteome</keyword>
<dbReference type="PANTHER" id="PTHR16943:SF8">
    <property type="entry name" value="2-METHYLCITRATE DEHYDRATASE"/>
    <property type="match status" value="1"/>
</dbReference>
<dbReference type="EMBL" id="RBXL01000001">
    <property type="protein sequence ID" value="RKT45552.1"/>
    <property type="molecule type" value="Genomic_DNA"/>
</dbReference>
<dbReference type="Gene3D" id="1.10.4100.10">
    <property type="entry name" value="2-methylcitrate dehydratase PrpD"/>
    <property type="match status" value="1"/>
</dbReference>
<dbReference type="Pfam" id="PF19305">
    <property type="entry name" value="MmgE_PrpD_C"/>
    <property type="match status" value="1"/>
</dbReference>
<comment type="caution">
    <text evidence="4">The sequence shown here is derived from an EMBL/GenBank/DDBJ whole genome shotgun (WGS) entry which is preliminary data.</text>
</comment>
<dbReference type="InterPro" id="IPR042183">
    <property type="entry name" value="MmgE/PrpD_sf_1"/>
</dbReference>